<name>A0A150ASE5_9PEZI</name>
<evidence type="ECO:0000256" key="1">
    <source>
        <dbReference type="SAM" id="MobiDB-lite"/>
    </source>
</evidence>
<dbReference type="OrthoDB" id="10489272at2759"/>
<accession>A0A150ASE5</accession>
<dbReference type="AlphaFoldDB" id="A0A150ASE5"/>
<protein>
    <submittedName>
        <fullName evidence="2">Uncharacterized protein</fullName>
    </submittedName>
</protein>
<comment type="caution">
    <text evidence="2">The sequence shown here is derived from an EMBL/GenBank/DDBJ whole genome shotgun (WGS) entry which is preliminary data.</text>
</comment>
<sequence length="252" mass="28541">MSDRIDDFAYYPAAEQFHPIPYACYSAPQGYATMSDHVGNFVCYPAAEQFHPVPDSFYSAPQGYIEDVEGSSPAPSTSRRGGVAMAGHTRGRRFEKPINRYIPDLLCRERECLTIARFLSPHLGKHGFAVEQNGVLLSSLYVENFMYEETASELDCKPRLVTTKPCVDPRGDWFKPIATSGIYVWLNRADPVWVEFNILPGSGAEVGVRFILGRRDIKRIWGDSWTPQQYDEGLPMRPEAIEKNTFHPLLRD</sequence>
<feature type="region of interest" description="Disordered" evidence="1">
    <location>
        <begin position="68"/>
        <end position="87"/>
    </location>
</feature>
<reference evidence="2 3" key="1">
    <citation type="journal article" date="2016" name="Genome Announc.">
        <title>Genome Sequence of Madurella mycetomatis mm55, Isolated from a Human Mycetoma Case in Sudan.</title>
        <authorList>
            <person name="Smit S."/>
            <person name="Derks M.F."/>
            <person name="Bervoets S."/>
            <person name="Fahal A."/>
            <person name="van Leeuwen W."/>
            <person name="van Belkum A."/>
            <person name="van de Sande W.W."/>
        </authorList>
    </citation>
    <scope>NUCLEOTIDE SEQUENCE [LARGE SCALE GENOMIC DNA]</scope>
    <source>
        <strain evidence="3">mm55</strain>
    </source>
</reference>
<evidence type="ECO:0000313" key="2">
    <source>
        <dbReference type="EMBL" id="KXX83365.1"/>
    </source>
</evidence>
<proteinExistence type="predicted"/>
<organism evidence="2 3">
    <name type="scientific">Madurella mycetomatis</name>
    <dbReference type="NCBI Taxonomy" id="100816"/>
    <lineage>
        <taxon>Eukaryota</taxon>
        <taxon>Fungi</taxon>
        <taxon>Dikarya</taxon>
        <taxon>Ascomycota</taxon>
        <taxon>Pezizomycotina</taxon>
        <taxon>Sordariomycetes</taxon>
        <taxon>Sordariomycetidae</taxon>
        <taxon>Sordariales</taxon>
        <taxon>Sordariales incertae sedis</taxon>
        <taxon>Madurella</taxon>
    </lineage>
</organism>
<gene>
    <name evidence="2" type="ORF">MMYC01_200041</name>
</gene>
<dbReference type="Proteomes" id="UP000078237">
    <property type="component" value="Unassembled WGS sequence"/>
</dbReference>
<dbReference type="EMBL" id="LCTW02000001">
    <property type="protein sequence ID" value="KXX83365.1"/>
    <property type="molecule type" value="Genomic_DNA"/>
</dbReference>
<keyword evidence="3" id="KW-1185">Reference proteome</keyword>
<evidence type="ECO:0000313" key="3">
    <source>
        <dbReference type="Proteomes" id="UP000078237"/>
    </source>
</evidence>
<dbReference type="VEuPathDB" id="FungiDB:MMYC01_200041"/>